<comment type="similarity">
    <text evidence="5">Belongs to the binding-protein-dependent transport system permease family.</text>
</comment>
<keyword evidence="3 5" id="KW-1133">Transmembrane helix</keyword>
<evidence type="ECO:0000256" key="2">
    <source>
        <dbReference type="ARBA" id="ARBA00022692"/>
    </source>
</evidence>
<name>G0EEC0_PYRF1</name>
<protein>
    <submittedName>
        <fullName evidence="7">Binding-protein-dependent transport systems inner membrane component</fullName>
    </submittedName>
</protein>
<sequence>MAWHVLREVLHSWSGKVAIALLLIQLALAVYVVVFTDYAKLSRLYLDENAWIGRYPLHVPPCWAVSKHAQEVELVLDTSSAEPFNITIKRLKKYTVYNITWIGELKYEGDAPPSDTLMLLVVNRSGTLRGFKLGLVIERPDGLRIPLLYRVPVPQESVVVIGVDRETPQLLSTVQPESPLYKVIMDSVASVFEAGNATRMKLVEMGLGQILWIGRDFEPVRGVYKIKLSVFFVAKGEADLQHDMHVYFVLRTLGNCYGLMGTDSVGRPIELGILVGLPWSFVISIYVSFLSVMIGGLYGIAAGLARGWKGELLMRIVDVVYSIPILPILIVVIMATKSYSIWLIMTVMIAFLWSMPVVVVRSMTLQIREQPYIETAKAIGVGTLRIIFRYVLPQVMPYLVTLMVLGIPDPILTEAALAFLGLSDPTVPTWGKMLEWAWNEHAVINGWWWSFIFPGLALTVFCATFLLLGRALEPIVAPKIRR</sequence>
<dbReference type="GO" id="GO:0005886">
    <property type="term" value="C:plasma membrane"/>
    <property type="evidence" value="ECO:0007669"/>
    <property type="project" value="UniProtKB-SubCell"/>
</dbReference>
<dbReference type="EMBL" id="CP002838">
    <property type="protein sequence ID" value="AEM38814.1"/>
    <property type="molecule type" value="Genomic_DNA"/>
</dbReference>
<dbReference type="KEGG" id="pfm:Pyrfu_0945"/>
<dbReference type="PANTHER" id="PTHR43839">
    <property type="entry name" value="OPPC IN A BINDING PROTEIN-DEPENDENT TRANSPORT SYSTEM"/>
    <property type="match status" value="1"/>
</dbReference>
<dbReference type="HOGENOM" id="CLU_028518_10_0_2"/>
<evidence type="ECO:0000259" key="6">
    <source>
        <dbReference type="PROSITE" id="PS50928"/>
    </source>
</evidence>
<evidence type="ECO:0000256" key="4">
    <source>
        <dbReference type="ARBA" id="ARBA00023136"/>
    </source>
</evidence>
<accession>G0EEC0</accession>
<reference evidence="7 8" key="1">
    <citation type="journal article" date="2011" name="Stand. Genomic Sci.">
        <title>Complete genome sequence of the hyperthermophilic chemolithoautotroph Pyrolobus fumarii type strain (1A).</title>
        <authorList>
            <person name="Anderson I."/>
            <person name="Goker M."/>
            <person name="Nolan M."/>
            <person name="Lucas S."/>
            <person name="Hammon N."/>
            <person name="Deshpande S."/>
            <person name="Cheng J.F."/>
            <person name="Tapia R."/>
            <person name="Han C."/>
            <person name="Goodwin L."/>
            <person name="Pitluck S."/>
            <person name="Huntemann M."/>
            <person name="Liolios K."/>
            <person name="Ivanova N."/>
            <person name="Pagani I."/>
            <person name="Mavromatis K."/>
            <person name="Ovchinikova G."/>
            <person name="Pati A."/>
            <person name="Chen A."/>
            <person name="Palaniappan K."/>
            <person name="Land M."/>
            <person name="Hauser L."/>
            <person name="Brambilla E.M."/>
            <person name="Huber H."/>
            <person name="Yasawong M."/>
            <person name="Rohde M."/>
            <person name="Spring S."/>
            <person name="Abt B."/>
            <person name="Sikorski J."/>
            <person name="Wirth R."/>
            <person name="Detter J.C."/>
            <person name="Woyke T."/>
            <person name="Bristow J."/>
            <person name="Eisen J.A."/>
            <person name="Markowitz V."/>
            <person name="Hugenholtz P."/>
            <person name="Kyrpides N.C."/>
            <person name="Klenk H.P."/>
            <person name="Lapidus A."/>
        </authorList>
    </citation>
    <scope>NUCLEOTIDE SEQUENCE [LARGE SCALE GENOMIC DNA]</scope>
    <source>
        <strain evidence="8">DSM 11204 / 1A</strain>
    </source>
</reference>
<evidence type="ECO:0000256" key="5">
    <source>
        <dbReference type="RuleBase" id="RU363032"/>
    </source>
</evidence>
<keyword evidence="4 5" id="KW-0472">Membrane</keyword>
<dbReference type="InterPro" id="IPR035906">
    <property type="entry name" value="MetI-like_sf"/>
</dbReference>
<dbReference type="RefSeq" id="WP_014026491.1">
    <property type="nucleotide sequence ID" value="NC_015931.1"/>
</dbReference>
<feature type="transmembrane region" description="Helical" evidence="5">
    <location>
        <begin position="341"/>
        <end position="360"/>
    </location>
</feature>
<dbReference type="Gene3D" id="1.10.3720.10">
    <property type="entry name" value="MetI-like"/>
    <property type="match status" value="1"/>
</dbReference>
<keyword evidence="2 5" id="KW-0812">Transmembrane</keyword>
<dbReference type="FunCoup" id="G0EEC0">
    <property type="interactions" value="14"/>
</dbReference>
<feature type="domain" description="ABC transmembrane type-1" evidence="6">
    <location>
        <begin position="281"/>
        <end position="469"/>
    </location>
</feature>
<gene>
    <name evidence="7" type="ordered locus">Pyrfu_0945</name>
</gene>
<dbReference type="SUPFAM" id="SSF161098">
    <property type="entry name" value="MetI-like"/>
    <property type="match status" value="1"/>
</dbReference>
<dbReference type="GeneID" id="25394845"/>
<feature type="transmembrane region" description="Helical" evidence="5">
    <location>
        <begin position="312"/>
        <end position="335"/>
    </location>
</feature>
<dbReference type="CDD" id="cd06261">
    <property type="entry name" value="TM_PBP2"/>
    <property type="match status" value="1"/>
</dbReference>
<keyword evidence="8" id="KW-1185">Reference proteome</keyword>
<evidence type="ECO:0000256" key="1">
    <source>
        <dbReference type="ARBA" id="ARBA00004141"/>
    </source>
</evidence>
<comment type="subcellular location">
    <subcellularLocation>
        <location evidence="5">Cell membrane</location>
        <topology evidence="5">Multi-pass membrane protein</topology>
    </subcellularLocation>
    <subcellularLocation>
        <location evidence="1">Membrane</location>
        <topology evidence="1">Multi-pass membrane protein</topology>
    </subcellularLocation>
</comment>
<dbReference type="AlphaFoldDB" id="G0EEC0"/>
<dbReference type="STRING" id="694429.Pyrfu_0945"/>
<dbReference type="Proteomes" id="UP000001037">
    <property type="component" value="Chromosome"/>
</dbReference>
<evidence type="ECO:0000313" key="8">
    <source>
        <dbReference type="Proteomes" id="UP000001037"/>
    </source>
</evidence>
<dbReference type="PROSITE" id="PS50928">
    <property type="entry name" value="ABC_TM1"/>
    <property type="match status" value="1"/>
</dbReference>
<proteinExistence type="inferred from homology"/>
<dbReference type="InParanoid" id="G0EEC0"/>
<keyword evidence="5" id="KW-0813">Transport</keyword>
<dbReference type="PANTHER" id="PTHR43839:SF1">
    <property type="entry name" value="OPPC IN A BINDING PROTEIN-DEPENDENT TRANSPORT SYSTEM"/>
    <property type="match status" value="1"/>
</dbReference>
<dbReference type="InterPro" id="IPR000515">
    <property type="entry name" value="MetI-like"/>
</dbReference>
<organism evidence="7 8">
    <name type="scientific">Pyrolobus fumarii (strain DSM 11204 / 1A)</name>
    <dbReference type="NCBI Taxonomy" id="694429"/>
    <lineage>
        <taxon>Archaea</taxon>
        <taxon>Thermoproteota</taxon>
        <taxon>Thermoprotei</taxon>
        <taxon>Desulfurococcales</taxon>
        <taxon>Pyrodictiaceae</taxon>
        <taxon>Pyrolobus</taxon>
    </lineage>
</organism>
<dbReference type="Pfam" id="PF00528">
    <property type="entry name" value="BPD_transp_1"/>
    <property type="match status" value="1"/>
</dbReference>
<dbReference type="eggNOG" id="arCOG00749">
    <property type="taxonomic scope" value="Archaea"/>
</dbReference>
<dbReference type="OrthoDB" id="312811at2157"/>
<feature type="transmembrane region" description="Helical" evidence="5">
    <location>
        <begin position="395"/>
        <end position="420"/>
    </location>
</feature>
<feature type="transmembrane region" description="Helical" evidence="5">
    <location>
        <begin position="277"/>
        <end position="300"/>
    </location>
</feature>
<dbReference type="GO" id="GO:0055085">
    <property type="term" value="P:transmembrane transport"/>
    <property type="evidence" value="ECO:0007669"/>
    <property type="project" value="InterPro"/>
</dbReference>
<evidence type="ECO:0000313" key="7">
    <source>
        <dbReference type="EMBL" id="AEM38814.1"/>
    </source>
</evidence>
<evidence type="ECO:0000256" key="3">
    <source>
        <dbReference type="ARBA" id="ARBA00022989"/>
    </source>
</evidence>
<feature type="transmembrane region" description="Helical" evidence="5">
    <location>
        <begin position="447"/>
        <end position="472"/>
    </location>
</feature>